<evidence type="ECO:0000256" key="1">
    <source>
        <dbReference type="SAM" id="MobiDB-lite"/>
    </source>
</evidence>
<dbReference type="AlphaFoldDB" id="A0A1I1J8V4"/>
<sequence>MGAVPEAVHRVVGAGEVLLGGLAAPEVGMGLVHSGVQHGDGDAGAVVAGPPCLGGADLRNAVVEGGLVGGVQPDPLDAVGGERGGAVVPGGEPLPDGVGLLLADADRRAADAGQRPVRTGRGGAEGAAVPAGRVVVGDDERQIVSAVVVVAGPDQAAHVEQAAVQGAGADQGGGVARDDIGVVVVAAHRHGDVRAAVRRVDRQHPALAVGLDPVAGEQRDGVRRRAPGRCPGVRAGRRAGRRGGRRGGRRQRGGQQGCGEHAGCPWCSAHGLSLSGRGCAGPSGKHAAAGEVHDGTSPSMGVAPHISPWLTRGRIAAAGAPPPPTGHRTTPEVSPKCRQEEHKSHTSWGTSG</sequence>
<dbReference type="STRING" id="910347.SAMN05421773_103254"/>
<proteinExistence type="predicted"/>
<feature type="region of interest" description="Disordered" evidence="1">
    <location>
        <begin position="219"/>
        <end position="260"/>
    </location>
</feature>
<dbReference type="Proteomes" id="UP000199207">
    <property type="component" value="Unassembled WGS sequence"/>
</dbReference>
<protein>
    <submittedName>
        <fullName evidence="2">Uncharacterized protein</fullName>
    </submittedName>
</protein>
<keyword evidence="3" id="KW-1185">Reference proteome</keyword>
<evidence type="ECO:0000313" key="3">
    <source>
        <dbReference type="Proteomes" id="UP000199207"/>
    </source>
</evidence>
<feature type="region of interest" description="Disordered" evidence="1">
    <location>
        <begin position="280"/>
        <end position="300"/>
    </location>
</feature>
<accession>A0A1I1J8V4</accession>
<feature type="region of interest" description="Disordered" evidence="1">
    <location>
        <begin position="315"/>
        <end position="352"/>
    </location>
</feature>
<dbReference type="EMBL" id="FOLM01000003">
    <property type="protein sequence ID" value="SFC42353.1"/>
    <property type="molecule type" value="Genomic_DNA"/>
</dbReference>
<feature type="compositionally biased region" description="Basic residues" evidence="1">
    <location>
        <begin position="235"/>
        <end position="252"/>
    </location>
</feature>
<gene>
    <name evidence="2" type="ORF">SAMN05421773_103254</name>
</gene>
<evidence type="ECO:0000313" key="2">
    <source>
        <dbReference type="EMBL" id="SFC42353.1"/>
    </source>
</evidence>
<feature type="compositionally biased region" description="Basic and acidic residues" evidence="1">
    <location>
        <begin position="335"/>
        <end position="344"/>
    </location>
</feature>
<name>A0A1I1J8V4_9ACTN</name>
<reference evidence="2 3" key="1">
    <citation type="submission" date="2016-10" db="EMBL/GenBank/DDBJ databases">
        <authorList>
            <person name="de Groot N.N."/>
        </authorList>
    </citation>
    <scope>NUCLEOTIDE SEQUENCE [LARGE SCALE GENOMIC DNA]</scope>
    <source>
        <strain evidence="2 3">CGMCC 4.5739</strain>
    </source>
</reference>
<organism evidence="2 3">
    <name type="scientific">Streptomyces aidingensis</name>
    <dbReference type="NCBI Taxonomy" id="910347"/>
    <lineage>
        <taxon>Bacteria</taxon>
        <taxon>Bacillati</taxon>
        <taxon>Actinomycetota</taxon>
        <taxon>Actinomycetes</taxon>
        <taxon>Kitasatosporales</taxon>
        <taxon>Streptomycetaceae</taxon>
        <taxon>Streptomyces</taxon>
    </lineage>
</organism>